<proteinExistence type="predicted"/>
<keyword evidence="4" id="KW-0812">Transmembrane</keyword>
<evidence type="ECO:0000256" key="5">
    <source>
        <dbReference type="SAM" id="SignalP"/>
    </source>
</evidence>
<reference evidence="6 7" key="1">
    <citation type="submission" date="2020-10" db="EMBL/GenBank/DDBJ databases">
        <title>Pygocentrus nattereri (red-bellied piranha) genome, fPygNat1, primary haplotype.</title>
        <authorList>
            <person name="Myers G."/>
            <person name="Meyer A."/>
            <person name="Karagic N."/>
            <person name="Pippel M."/>
            <person name="Winkler S."/>
            <person name="Tracey A."/>
            <person name="Wood J."/>
            <person name="Formenti G."/>
            <person name="Howe K."/>
            <person name="Fedrigo O."/>
            <person name="Jarvis E.D."/>
        </authorList>
    </citation>
    <scope>NUCLEOTIDE SEQUENCE [LARGE SCALE GENOMIC DNA]</scope>
</reference>
<dbReference type="InterPro" id="IPR001611">
    <property type="entry name" value="Leu-rich_rpt"/>
</dbReference>
<dbReference type="GO" id="GO:0005886">
    <property type="term" value="C:plasma membrane"/>
    <property type="evidence" value="ECO:0007669"/>
    <property type="project" value="TreeGrafter"/>
</dbReference>
<keyword evidence="4" id="KW-1133">Transmembrane helix</keyword>
<name>A0A3B4DGL3_PYGNA</name>
<feature type="compositionally biased region" description="Basic and acidic residues" evidence="3">
    <location>
        <begin position="766"/>
        <end position="789"/>
    </location>
</feature>
<keyword evidence="5" id="KW-0732">Signal</keyword>
<dbReference type="Gene3D" id="3.80.10.10">
    <property type="entry name" value="Ribonuclease Inhibitor"/>
    <property type="match status" value="2"/>
</dbReference>
<evidence type="ECO:0000256" key="4">
    <source>
        <dbReference type="SAM" id="Phobius"/>
    </source>
</evidence>
<evidence type="ECO:0000256" key="2">
    <source>
        <dbReference type="ARBA" id="ARBA00022737"/>
    </source>
</evidence>
<dbReference type="PROSITE" id="PS51450">
    <property type="entry name" value="LRR"/>
    <property type="match status" value="1"/>
</dbReference>
<evidence type="ECO:0000313" key="6">
    <source>
        <dbReference type="Ensembl" id="ENSPNAP00000022645.1"/>
    </source>
</evidence>
<feature type="signal peptide" evidence="5">
    <location>
        <begin position="1"/>
        <end position="19"/>
    </location>
</feature>
<feature type="compositionally biased region" description="Low complexity" evidence="3">
    <location>
        <begin position="790"/>
        <end position="806"/>
    </location>
</feature>
<dbReference type="OMA" id="NEYAFID"/>
<reference evidence="6" key="3">
    <citation type="submission" date="2025-09" db="UniProtKB">
        <authorList>
            <consortium name="Ensembl"/>
        </authorList>
    </citation>
    <scope>IDENTIFICATION</scope>
</reference>
<dbReference type="PANTHER" id="PTHR24369">
    <property type="entry name" value="ANTIGEN BSP, PUTATIVE-RELATED"/>
    <property type="match status" value="1"/>
</dbReference>
<keyword evidence="7" id="KW-1185">Reference proteome</keyword>
<protein>
    <recommendedName>
        <fullName evidence="8">LRRCT domain-containing protein</fullName>
    </recommendedName>
</protein>
<feature type="chain" id="PRO_5017306533" description="LRRCT domain-containing protein" evidence="5">
    <location>
        <begin position="20"/>
        <end position="851"/>
    </location>
</feature>
<feature type="transmembrane region" description="Helical" evidence="4">
    <location>
        <begin position="269"/>
        <end position="293"/>
    </location>
</feature>
<dbReference type="InterPro" id="IPR050541">
    <property type="entry name" value="LRR_TM_domain-containing"/>
</dbReference>
<keyword evidence="2" id="KW-0677">Repeat</keyword>
<dbReference type="STRING" id="42514.ENSPNAP00000022645"/>
<dbReference type="Proteomes" id="UP001501920">
    <property type="component" value="Chromosome 20"/>
</dbReference>
<dbReference type="Pfam" id="PF13855">
    <property type="entry name" value="LRR_8"/>
    <property type="match status" value="2"/>
</dbReference>
<dbReference type="PANTHER" id="PTHR24369:SF211">
    <property type="entry name" value="LEUCINE-RICH REPEAT-CONTAINING PROTEIN 15-LIKE"/>
    <property type="match status" value="1"/>
</dbReference>
<organism evidence="6 7">
    <name type="scientific">Pygocentrus nattereri</name>
    <name type="common">Red-bellied piranha</name>
    <dbReference type="NCBI Taxonomy" id="42514"/>
    <lineage>
        <taxon>Eukaryota</taxon>
        <taxon>Metazoa</taxon>
        <taxon>Chordata</taxon>
        <taxon>Craniata</taxon>
        <taxon>Vertebrata</taxon>
        <taxon>Euteleostomi</taxon>
        <taxon>Actinopterygii</taxon>
        <taxon>Neopterygii</taxon>
        <taxon>Teleostei</taxon>
        <taxon>Ostariophysi</taxon>
        <taxon>Characiformes</taxon>
        <taxon>Characoidei</taxon>
        <taxon>Pygocentrus</taxon>
    </lineage>
</organism>
<sequence>MKAFLLVCGLLQSFDFALTESCLPRLGYVCKEIPTSYPADMSSLVLWVSNVGEINSTVFNNTHLASVTSLTMEKNGITAIAAGAFDKFQNLKMLNLHGNDISLVTSAWFTHREVLEDFNLSSNRIASLNDDAFHGLLGLLKLNLSQNQIQTISTGTFHSLSILSHLDLSNNKLSYLSVETLRAVNNTKICLNGNPWNCSYTEFNDYIRELQRASLLENEMEVLCDTPSCLRGVPVWNVSKCVEHLTAVDLTTGSSHTLKPTPVQPHINLSVLISLLVVLCALVLVICVLSVLYHRKREQKHLQTIRPSPEGPECGNQAQSDCSEALERPKNAQLLVSDLIKKPYYRTEVVQRLDQTVLNAEKMSQVYQIYGTGICQNGDRNNRAKSAGPVLSRTDVFGRQLETKVEDQKELKQIKHEEMCANEKDNYEMFLDGMMEASEEQECGTEGELQKMERKHLKVEKVDGGGDEFITTLERREKHKENQMMGLVEENAKKQEFLHNDDDTVVSEEEFKDNLISSLARHELSQPGSDDCFQPCEDSETIPYLTIGTDPESQILNQIPTEASTQLVPSRPIRRILTWPPTAVQWKKQWAQNQQILSVLPKLVFVTGCQHQNGTFPFSTSSTSPEDIVQHQVNIFPSSISSASPEGVLQGSCSGSNTIHKSARQDATDIKTVELLKEISESVANSYIQNLPNSAQNSAKLIEAQCGIINHNPLLNSKDLVHSSPLSEEMHDEESVNPSEESHIVKRGSQTRKKDQTPKSEQMVSKSERQSRIRDKEGRPALKGPREHSGSGSRVPPSGGSPSDDSLLVDNEYAFIDLLHEVVENHGRWTRERWRQSHMNKQKHKPSGKSH</sequence>
<accession>A0A3B4DGL3</accession>
<evidence type="ECO:0000313" key="7">
    <source>
        <dbReference type="Proteomes" id="UP001501920"/>
    </source>
</evidence>
<dbReference type="AlphaFoldDB" id="A0A3B4DGL3"/>
<dbReference type="InterPro" id="IPR003591">
    <property type="entry name" value="Leu-rich_rpt_typical-subtyp"/>
</dbReference>
<dbReference type="OrthoDB" id="1055097at2759"/>
<gene>
    <name evidence="6" type="primary">TERB1</name>
</gene>
<keyword evidence="1" id="KW-0433">Leucine-rich repeat</keyword>
<evidence type="ECO:0000256" key="3">
    <source>
        <dbReference type="SAM" id="MobiDB-lite"/>
    </source>
</evidence>
<keyword evidence="4" id="KW-0472">Membrane</keyword>
<dbReference type="SUPFAM" id="SSF52058">
    <property type="entry name" value="L domain-like"/>
    <property type="match status" value="1"/>
</dbReference>
<evidence type="ECO:0000256" key="1">
    <source>
        <dbReference type="ARBA" id="ARBA00022614"/>
    </source>
</evidence>
<dbReference type="Ensembl" id="ENSPNAT00000041340.2">
    <property type="protein sequence ID" value="ENSPNAP00000022645.1"/>
    <property type="gene ID" value="ENSPNAG00000030048.2"/>
</dbReference>
<feature type="region of interest" description="Disordered" evidence="3">
    <location>
        <begin position="725"/>
        <end position="806"/>
    </location>
</feature>
<dbReference type="InterPro" id="IPR032675">
    <property type="entry name" value="LRR_dom_sf"/>
</dbReference>
<dbReference type="GeneTree" id="ENSGT00940000169810"/>
<evidence type="ECO:0008006" key="8">
    <source>
        <dbReference type="Google" id="ProtNLM"/>
    </source>
</evidence>
<dbReference type="SMART" id="SM00369">
    <property type="entry name" value="LRR_TYP"/>
    <property type="match status" value="5"/>
</dbReference>
<reference evidence="6" key="2">
    <citation type="submission" date="2025-08" db="UniProtKB">
        <authorList>
            <consortium name="Ensembl"/>
        </authorList>
    </citation>
    <scope>IDENTIFICATION</scope>
</reference>